<accession>A0ABP0VGM8</accession>
<evidence type="ECO:0000259" key="1">
    <source>
        <dbReference type="PROSITE" id="PS50011"/>
    </source>
</evidence>
<dbReference type="PANTHER" id="PTHR24345">
    <property type="entry name" value="SERINE/THREONINE-PROTEIN KINASE PLK"/>
    <property type="match status" value="1"/>
</dbReference>
<gene>
    <name evidence="2" type="ORF">CSSPJE1EN1_LOCUS28409</name>
</gene>
<reference evidence="2" key="1">
    <citation type="submission" date="2024-02" db="EMBL/GenBank/DDBJ databases">
        <authorList>
            <consortium name="ELIXIR-Norway"/>
            <consortium name="Elixir Norway"/>
        </authorList>
    </citation>
    <scope>NUCLEOTIDE SEQUENCE</scope>
</reference>
<dbReference type="InterPro" id="IPR011009">
    <property type="entry name" value="Kinase-like_dom_sf"/>
</dbReference>
<feature type="non-terminal residue" evidence="2">
    <location>
        <position position="1"/>
    </location>
</feature>
<protein>
    <recommendedName>
        <fullName evidence="1">Protein kinase domain-containing protein</fullName>
    </recommendedName>
</protein>
<dbReference type="InterPro" id="IPR000719">
    <property type="entry name" value="Prot_kinase_dom"/>
</dbReference>
<sequence>VHYLHSQGVVHRDLKLENILLKRTEDSYEVKIADFGLSALVRIGEDGYHNSKRIQNNILSSEDLDKSEAEEFSLKSIEIGTNPETKLGSKTNSELFMNIYHHSNAKSLRKKVDSLIRAYVECDWADTVCNQKG</sequence>
<dbReference type="SUPFAM" id="SSF56112">
    <property type="entry name" value="Protein kinase-like (PK-like)"/>
    <property type="match status" value="1"/>
</dbReference>
<name>A0ABP0VGM8_9BRYO</name>
<dbReference type="EMBL" id="CAXAQS010000760">
    <property type="protein sequence ID" value="CAK9253031.1"/>
    <property type="molecule type" value="Genomic_DNA"/>
</dbReference>
<feature type="domain" description="Protein kinase" evidence="1">
    <location>
        <begin position="1"/>
        <end position="133"/>
    </location>
</feature>
<feature type="non-terminal residue" evidence="2">
    <location>
        <position position="133"/>
    </location>
</feature>
<evidence type="ECO:0000313" key="2">
    <source>
        <dbReference type="EMBL" id="CAK9253031.1"/>
    </source>
</evidence>
<evidence type="ECO:0000313" key="3">
    <source>
        <dbReference type="Proteomes" id="UP001497444"/>
    </source>
</evidence>
<dbReference type="Gene3D" id="1.10.510.10">
    <property type="entry name" value="Transferase(Phosphotransferase) domain 1"/>
    <property type="match status" value="1"/>
</dbReference>
<dbReference type="InterPro" id="IPR008271">
    <property type="entry name" value="Ser/Thr_kinase_AS"/>
</dbReference>
<dbReference type="PROSITE" id="PS50011">
    <property type="entry name" value="PROTEIN_KINASE_DOM"/>
    <property type="match status" value="1"/>
</dbReference>
<keyword evidence="3" id="KW-1185">Reference proteome</keyword>
<dbReference type="Pfam" id="PF00069">
    <property type="entry name" value="Pkinase"/>
    <property type="match status" value="1"/>
</dbReference>
<dbReference type="PROSITE" id="PS00108">
    <property type="entry name" value="PROTEIN_KINASE_ST"/>
    <property type="match status" value="1"/>
</dbReference>
<comment type="caution">
    <text evidence="2">The sequence shown here is derived from an EMBL/GenBank/DDBJ whole genome shotgun (WGS) entry which is preliminary data.</text>
</comment>
<proteinExistence type="predicted"/>
<dbReference type="Proteomes" id="UP001497444">
    <property type="component" value="Unassembled WGS sequence"/>
</dbReference>
<organism evidence="2 3">
    <name type="scientific">Sphagnum jensenii</name>
    <dbReference type="NCBI Taxonomy" id="128206"/>
    <lineage>
        <taxon>Eukaryota</taxon>
        <taxon>Viridiplantae</taxon>
        <taxon>Streptophyta</taxon>
        <taxon>Embryophyta</taxon>
        <taxon>Bryophyta</taxon>
        <taxon>Sphagnophytina</taxon>
        <taxon>Sphagnopsida</taxon>
        <taxon>Sphagnales</taxon>
        <taxon>Sphagnaceae</taxon>
        <taxon>Sphagnum</taxon>
    </lineage>
</organism>